<dbReference type="RefSeq" id="WP_146237230.1">
    <property type="nucleotide sequence ID" value="NZ_QJSX01000006.1"/>
</dbReference>
<proteinExistence type="predicted"/>
<evidence type="ECO:0000313" key="2">
    <source>
        <dbReference type="EMBL" id="PYE54066.1"/>
    </source>
</evidence>
<organism evidence="2 3">
    <name type="scientific">Deinococcus yavapaiensis KR-236</name>
    <dbReference type="NCBI Taxonomy" id="694435"/>
    <lineage>
        <taxon>Bacteria</taxon>
        <taxon>Thermotogati</taxon>
        <taxon>Deinococcota</taxon>
        <taxon>Deinococci</taxon>
        <taxon>Deinococcales</taxon>
        <taxon>Deinococcaceae</taxon>
        <taxon>Deinococcus</taxon>
    </lineage>
</organism>
<dbReference type="OrthoDB" id="72075at2"/>
<dbReference type="AlphaFoldDB" id="A0A318S8A3"/>
<gene>
    <name evidence="2" type="ORF">DES52_10628</name>
</gene>
<reference evidence="2 3" key="1">
    <citation type="submission" date="2018-06" db="EMBL/GenBank/DDBJ databases">
        <title>Genomic Encyclopedia of Type Strains, Phase IV (KMG-IV): sequencing the most valuable type-strain genomes for metagenomic binning, comparative biology and taxonomic classification.</title>
        <authorList>
            <person name="Goeker M."/>
        </authorList>
    </citation>
    <scope>NUCLEOTIDE SEQUENCE [LARGE SCALE GENOMIC DNA]</scope>
    <source>
        <strain evidence="2 3">DSM 18048</strain>
    </source>
</reference>
<protein>
    <submittedName>
        <fullName evidence="2">Uncharacterized protein</fullName>
    </submittedName>
</protein>
<evidence type="ECO:0000256" key="1">
    <source>
        <dbReference type="SAM" id="Phobius"/>
    </source>
</evidence>
<keyword evidence="1" id="KW-0472">Membrane</keyword>
<keyword evidence="1" id="KW-0812">Transmembrane</keyword>
<dbReference type="Proteomes" id="UP000248326">
    <property type="component" value="Unassembled WGS sequence"/>
</dbReference>
<keyword evidence="1" id="KW-1133">Transmembrane helix</keyword>
<sequence>MTTMPVQSAPEPSSPARPNYWVGFVLNWFLPGCGFTYINRVGWHFGWMGIFFGISMVAGLLSALLPVLGILGGLLSIAAFVAMHVHYRNTYAYEFAPGTILSPVSNGLKWGLIVAHGILGFLIPLSIVAAVLIPNLLGARATAQKYANQAYAQNVYKAVAAAAATDEETSSDCLRGMGSYQVEPTSEAMSCVADFSDPSNPTIQVAFRNGQEIQLP</sequence>
<comment type="caution">
    <text evidence="2">The sequence shown here is derived from an EMBL/GenBank/DDBJ whole genome shotgun (WGS) entry which is preliminary data.</text>
</comment>
<keyword evidence="3" id="KW-1185">Reference proteome</keyword>
<feature type="transmembrane region" description="Helical" evidence="1">
    <location>
        <begin position="110"/>
        <end position="137"/>
    </location>
</feature>
<feature type="transmembrane region" description="Helical" evidence="1">
    <location>
        <begin position="20"/>
        <end position="38"/>
    </location>
</feature>
<feature type="transmembrane region" description="Helical" evidence="1">
    <location>
        <begin position="50"/>
        <end position="83"/>
    </location>
</feature>
<name>A0A318S8A3_9DEIO</name>
<accession>A0A318S8A3</accession>
<evidence type="ECO:0000313" key="3">
    <source>
        <dbReference type="Proteomes" id="UP000248326"/>
    </source>
</evidence>
<dbReference type="EMBL" id="QJSX01000006">
    <property type="protein sequence ID" value="PYE54066.1"/>
    <property type="molecule type" value="Genomic_DNA"/>
</dbReference>